<comment type="pathway">
    <text evidence="1">Protein modification; protein ubiquitination.</text>
</comment>
<dbReference type="SUPFAM" id="SSF57850">
    <property type="entry name" value="RING/U-box"/>
    <property type="match status" value="2"/>
</dbReference>
<feature type="coiled-coil region" evidence="8">
    <location>
        <begin position="214"/>
        <end position="256"/>
    </location>
</feature>
<dbReference type="OrthoDB" id="10009520at2759"/>
<dbReference type="Pfam" id="PF26200">
    <property type="entry name" value="Rcat_RNF216"/>
    <property type="match status" value="1"/>
</dbReference>
<dbReference type="PANTHER" id="PTHR22770">
    <property type="entry name" value="UBIQUITIN CONJUGATING ENZYME 7 INTERACTING PROTEIN-RELATED"/>
    <property type="match status" value="1"/>
</dbReference>
<evidence type="ECO:0000256" key="7">
    <source>
        <dbReference type="ARBA" id="ARBA00022833"/>
    </source>
</evidence>
<dbReference type="Gene3D" id="1.20.120.1750">
    <property type="match status" value="1"/>
</dbReference>
<evidence type="ECO:0000313" key="11">
    <source>
        <dbReference type="Proteomes" id="UP000215335"/>
    </source>
</evidence>
<comment type="caution">
    <text evidence="10">The sequence shown here is derived from an EMBL/GenBank/DDBJ whole genome shotgun (WGS) entry which is preliminary data.</text>
</comment>
<dbReference type="GO" id="GO:0008270">
    <property type="term" value="F:zinc ion binding"/>
    <property type="evidence" value="ECO:0007669"/>
    <property type="project" value="UniProtKB-KW"/>
</dbReference>
<dbReference type="InterPro" id="IPR051628">
    <property type="entry name" value="LUBAC_E3_Ligases"/>
</dbReference>
<keyword evidence="2" id="KW-0808">Transferase</keyword>
<gene>
    <name evidence="10" type="ORF">TSAR_015023</name>
</gene>
<sequence>MSFHYFDQPSITSAHAELVDIAADQQFNQAHSLEIKEIKEETIVSENSRLTNIISNQQFDQPSTSSANAELVDITGDNEPFDLVHKLIIKEETTILENVGLATMRAQQSGQPLKKSGMEEVIQNVDRTSSIEPNYSTLLSMFPNVNAKYIRQICIKPPFDNEEGNSLVMLINHLLSYEEKIDEALISELNDEQNQTSEENISTEDYLLYFVKELEEEENNIKMDEILSEMLEAQDRQALEEQKRNENLLNEQLFSEFLQTDKVAVVEKMQILENILPDADPNILKEFVEKNHENAHSLEEFVESNLQNKNYQKRDQYYARLRTKERIEEYTTGFDLERFIKQFPEPFEHFENPEREGNKQEKALNFLINRYNIDARYIDKVYAESKYNLSLADKHLQNISGIQPTAKSNIDSDNIPLLQEIAYIENKSHIRKYLDVIRKEEEQEMDLLRAQKFLLECQCCYDDVKPTECIECDNNHIFCKRCIIKGTDLALSNGEISVKCFMGAECTSEFSLNILRRVLSPHTFDIFLNKRQEFEIKAAKLDGLVNCPFCPYSMELAPQIQIFTCKNPECMKITCRLCKRMNHLPIKCEDVLDEHKGRLFVEEEMSKELIRYCPRCNTPFVKLDGCNYMSCRCGASMCYICKTPLQQSSSHFHCRNNSDQYEREQVELRRVQALTKLPLYAVNAKFYTELFIMIVNILLIEKLEYFL</sequence>
<dbReference type="InterPro" id="IPR047546">
    <property type="entry name" value="Rcat_RBR_RNF216"/>
</dbReference>
<reference evidence="10 11" key="1">
    <citation type="journal article" date="2017" name="Curr. Biol.">
        <title>The Evolution of Venom by Co-option of Single-Copy Genes.</title>
        <authorList>
            <person name="Martinson E.O."/>
            <person name="Mrinalini"/>
            <person name="Kelkar Y.D."/>
            <person name="Chang C.H."/>
            <person name="Werren J.H."/>
        </authorList>
    </citation>
    <scope>NUCLEOTIDE SEQUENCE [LARGE SCALE GENOMIC DNA]</scope>
    <source>
        <strain evidence="10 11">Alberta</strain>
        <tissue evidence="10">Whole body</tissue>
    </source>
</reference>
<dbReference type="CDD" id="cd20339">
    <property type="entry name" value="BRcat_RBR_RNF216"/>
    <property type="match status" value="1"/>
</dbReference>
<evidence type="ECO:0000256" key="3">
    <source>
        <dbReference type="ARBA" id="ARBA00022723"/>
    </source>
</evidence>
<accession>A0A232FDX8</accession>
<organism evidence="10 11">
    <name type="scientific">Trichomalopsis sarcophagae</name>
    <dbReference type="NCBI Taxonomy" id="543379"/>
    <lineage>
        <taxon>Eukaryota</taxon>
        <taxon>Metazoa</taxon>
        <taxon>Ecdysozoa</taxon>
        <taxon>Arthropoda</taxon>
        <taxon>Hexapoda</taxon>
        <taxon>Insecta</taxon>
        <taxon>Pterygota</taxon>
        <taxon>Neoptera</taxon>
        <taxon>Endopterygota</taxon>
        <taxon>Hymenoptera</taxon>
        <taxon>Apocrita</taxon>
        <taxon>Proctotrupomorpha</taxon>
        <taxon>Chalcidoidea</taxon>
        <taxon>Pteromalidae</taxon>
        <taxon>Pteromalinae</taxon>
        <taxon>Trichomalopsis</taxon>
    </lineage>
</organism>
<dbReference type="PROSITE" id="PS51873">
    <property type="entry name" value="TRIAD"/>
    <property type="match status" value="1"/>
</dbReference>
<dbReference type="CDD" id="cd20353">
    <property type="entry name" value="Rcat_RBR_RNF216"/>
    <property type="match status" value="1"/>
</dbReference>
<keyword evidence="7" id="KW-0862">Zinc</keyword>
<keyword evidence="5" id="KW-0863">Zinc-finger</keyword>
<keyword evidence="8" id="KW-0175">Coiled coil</keyword>
<keyword evidence="11" id="KW-1185">Reference proteome</keyword>
<evidence type="ECO:0000256" key="1">
    <source>
        <dbReference type="ARBA" id="ARBA00004906"/>
    </source>
</evidence>
<dbReference type="Proteomes" id="UP000215335">
    <property type="component" value="Unassembled WGS sequence"/>
</dbReference>
<protein>
    <recommendedName>
        <fullName evidence="9">RING-type domain-containing protein</fullName>
    </recommendedName>
</protein>
<evidence type="ECO:0000256" key="4">
    <source>
        <dbReference type="ARBA" id="ARBA00022737"/>
    </source>
</evidence>
<keyword evidence="3" id="KW-0479">Metal-binding</keyword>
<proteinExistence type="predicted"/>
<evidence type="ECO:0000259" key="9">
    <source>
        <dbReference type="PROSITE" id="PS51873"/>
    </source>
</evidence>
<dbReference type="STRING" id="543379.A0A232FDX8"/>
<dbReference type="InterPro" id="IPR047545">
    <property type="entry name" value="BRcat_RBR_RNF216"/>
</dbReference>
<dbReference type="InterPro" id="IPR044066">
    <property type="entry name" value="TRIAD_supradom"/>
</dbReference>
<keyword evidence="4" id="KW-0677">Repeat</keyword>
<dbReference type="GO" id="GO:0016740">
    <property type="term" value="F:transferase activity"/>
    <property type="evidence" value="ECO:0007669"/>
    <property type="project" value="UniProtKB-KW"/>
</dbReference>
<dbReference type="EMBL" id="NNAY01000349">
    <property type="protein sequence ID" value="OXU28994.1"/>
    <property type="molecule type" value="Genomic_DNA"/>
</dbReference>
<dbReference type="PANTHER" id="PTHR22770:SF47">
    <property type="entry name" value="E3 UBIQUITIN-PROTEIN LIGASE RNF216"/>
    <property type="match status" value="1"/>
</dbReference>
<dbReference type="AlphaFoldDB" id="A0A232FDX8"/>
<evidence type="ECO:0000256" key="6">
    <source>
        <dbReference type="ARBA" id="ARBA00022786"/>
    </source>
</evidence>
<evidence type="ECO:0000256" key="8">
    <source>
        <dbReference type="SAM" id="Coils"/>
    </source>
</evidence>
<name>A0A232FDX8_9HYME</name>
<feature type="domain" description="RING-type" evidence="9">
    <location>
        <begin position="453"/>
        <end position="662"/>
    </location>
</feature>
<keyword evidence="6" id="KW-0833">Ubl conjugation pathway</keyword>
<evidence type="ECO:0000256" key="5">
    <source>
        <dbReference type="ARBA" id="ARBA00022771"/>
    </source>
</evidence>
<evidence type="ECO:0000256" key="2">
    <source>
        <dbReference type="ARBA" id="ARBA00022679"/>
    </source>
</evidence>
<evidence type="ECO:0000313" key="10">
    <source>
        <dbReference type="EMBL" id="OXU28994.1"/>
    </source>
</evidence>